<keyword evidence="4" id="KW-1185">Reference proteome</keyword>
<comment type="caution">
    <text evidence="3">The sequence shown here is derived from an EMBL/GenBank/DDBJ whole genome shotgun (WGS) entry which is preliminary data.</text>
</comment>
<evidence type="ECO:0000259" key="2">
    <source>
        <dbReference type="Pfam" id="PF25276"/>
    </source>
</evidence>
<evidence type="ECO:0000256" key="1">
    <source>
        <dbReference type="SAM" id="Phobius"/>
    </source>
</evidence>
<evidence type="ECO:0000313" key="4">
    <source>
        <dbReference type="Proteomes" id="UP000796880"/>
    </source>
</evidence>
<dbReference type="AlphaFoldDB" id="A0A8K0MRG8"/>
<dbReference type="EMBL" id="VOIH02000002">
    <property type="protein sequence ID" value="KAF3454865.1"/>
    <property type="molecule type" value="Genomic_DNA"/>
</dbReference>
<sequence length="404" mass="46551">MEFARSYRAKDENKIKHVHGGSMGLNSQTILVIKLPDLRLLRVMFQSFLLALVILTFPFTLSFLKGSSGSVSNIESEIFNFEQLDLLIHDLADEGLLRKGDKSLIVCSGKAGVVPNLRNFDDYELEMVTDSDLERQSSFFDESFDFVFSSALLDVKFVDRVVKIGGIVAVSPSNDPSNALRENGNYKILYLRQYTTSNTLMAMRKIGVNSFSKRRLLQFTTEVKKAALKGLEDVLLEPPRRALKNSKKYSRKIKFLPHLLGDSLEVFRRRVFVNLGLPEENRGVVNWFHRHYPKMEQEFEVYNLDEVPEEASSIREAGLQNDISDWLRKNVGEDDYVVMKAEAEVVEEMIKKRTINLVDELFLECKNQWWQVGKKSKSKRAYWECLALYGRLRDEGVAVHQWWG</sequence>
<reference evidence="3" key="1">
    <citation type="submission" date="2020-03" db="EMBL/GenBank/DDBJ databases">
        <title>A high-quality chromosome-level genome assembly of a woody plant with both climbing and erect habits, Rhamnella rubrinervis.</title>
        <authorList>
            <person name="Lu Z."/>
            <person name="Yang Y."/>
            <person name="Zhu X."/>
            <person name="Sun Y."/>
        </authorList>
    </citation>
    <scope>NUCLEOTIDE SEQUENCE</scope>
    <source>
        <strain evidence="3">BYM</strain>
        <tissue evidence="3">Leaf</tissue>
    </source>
</reference>
<proteinExistence type="predicted"/>
<protein>
    <recommendedName>
        <fullName evidence="2">DUF7870 domain-containing protein</fullName>
    </recommendedName>
</protein>
<dbReference type="OrthoDB" id="1919622at2759"/>
<evidence type="ECO:0000313" key="3">
    <source>
        <dbReference type="EMBL" id="KAF3454865.1"/>
    </source>
</evidence>
<keyword evidence="1" id="KW-1133">Transmembrane helix</keyword>
<dbReference type="PANTHER" id="PTHR33597">
    <property type="entry name" value="OS02G0760400 PROTEIN"/>
    <property type="match status" value="1"/>
</dbReference>
<keyword evidence="1" id="KW-0812">Transmembrane</keyword>
<keyword evidence="1" id="KW-0472">Membrane</keyword>
<dbReference type="Proteomes" id="UP000796880">
    <property type="component" value="Unassembled WGS sequence"/>
</dbReference>
<feature type="domain" description="DUF7870" evidence="2">
    <location>
        <begin position="228"/>
        <end position="403"/>
    </location>
</feature>
<name>A0A8K0MRG8_9ROSA</name>
<dbReference type="Pfam" id="PF25276">
    <property type="entry name" value="DUF7870"/>
    <property type="match status" value="1"/>
</dbReference>
<gene>
    <name evidence="3" type="ORF">FNV43_RR05313</name>
</gene>
<dbReference type="PANTHER" id="PTHR33597:SF21">
    <property type="entry name" value="METHYLTRANSFERASE TYPE 11 DOMAIN-CONTAINING PROTEIN"/>
    <property type="match status" value="1"/>
</dbReference>
<accession>A0A8K0MRG8</accession>
<feature type="transmembrane region" description="Helical" evidence="1">
    <location>
        <begin position="43"/>
        <end position="64"/>
    </location>
</feature>
<organism evidence="3 4">
    <name type="scientific">Rhamnella rubrinervis</name>
    <dbReference type="NCBI Taxonomy" id="2594499"/>
    <lineage>
        <taxon>Eukaryota</taxon>
        <taxon>Viridiplantae</taxon>
        <taxon>Streptophyta</taxon>
        <taxon>Embryophyta</taxon>
        <taxon>Tracheophyta</taxon>
        <taxon>Spermatophyta</taxon>
        <taxon>Magnoliopsida</taxon>
        <taxon>eudicotyledons</taxon>
        <taxon>Gunneridae</taxon>
        <taxon>Pentapetalae</taxon>
        <taxon>rosids</taxon>
        <taxon>fabids</taxon>
        <taxon>Rosales</taxon>
        <taxon>Rhamnaceae</taxon>
        <taxon>rhamnoid group</taxon>
        <taxon>Rhamneae</taxon>
        <taxon>Rhamnella</taxon>
    </lineage>
</organism>
<dbReference type="InterPro" id="IPR057192">
    <property type="entry name" value="DUF7870"/>
</dbReference>